<protein>
    <submittedName>
        <fullName evidence="2">Uncharacterized protein</fullName>
    </submittedName>
</protein>
<dbReference type="AlphaFoldDB" id="A0A9P6AH50"/>
<evidence type="ECO:0000313" key="2">
    <source>
        <dbReference type="EMBL" id="KAF9505698.1"/>
    </source>
</evidence>
<feature type="compositionally biased region" description="Polar residues" evidence="1">
    <location>
        <begin position="89"/>
        <end position="108"/>
    </location>
</feature>
<reference evidence="2" key="1">
    <citation type="journal article" date="2020" name="Nat. Commun.">
        <title>Large-scale genome sequencing of mycorrhizal fungi provides insights into the early evolution of symbiotic traits.</title>
        <authorList>
            <person name="Miyauchi S."/>
            <person name="Kiss E."/>
            <person name="Kuo A."/>
            <person name="Drula E."/>
            <person name="Kohler A."/>
            <person name="Sanchez-Garcia M."/>
            <person name="Morin E."/>
            <person name="Andreopoulos B."/>
            <person name="Barry K.W."/>
            <person name="Bonito G."/>
            <person name="Buee M."/>
            <person name="Carver A."/>
            <person name="Chen C."/>
            <person name="Cichocki N."/>
            <person name="Clum A."/>
            <person name="Culley D."/>
            <person name="Crous P.W."/>
            <person name="Fauchery L."/>
            <person name="Girlanda M."/>
            <person name="Hayes R.D."/>
            <person name="Keri Z."/>
            <person name="LaButti K."/>
            <person name="Lipzen A."/>
            <person name="Lombard V."/>
            <person name="Magnuson J."/>
            <person name="Maillard F."/>
            <person name="Murat C."/>
            <person name="Nolan M."/>
            <person name="Ohm R.A."/>
            <person name="Pangilinan J."/>
            <person name="Pereira M.F."/>
            <person name="Perotto S."/>
            <person name="Peter M."/>
            <person name="Pfister S."/>
            <person name="Riley R."/>
            <person name="Sitrit Y."/>
            <person name="Stielow J.B."/>
            <person name="Szollosi G."/>
            <person name="Zifcakova L."/>
            <person name="Stursova M."/>
            <person name="Spatafora J.W."/>
            <person name="Tedersoo L."/>
            <person name="Vaario L.M."/>
            <person name="Yamada A."/>
            <person name="Yan M."/>
            <person name="Wang P."/>
            <person name="Xu J."/>
            <person name="Bruns T."/>
            <person name="Baldrian P."/>
            <person name="Vilgalys R."/>
            <person name="Dunand C."/>
            <person name="Henrissat B."/>
            <person name="Grigoriev I.V."/>
            <person name="Hibbett D."/>
            <person name="Nagy L.G."/>
            <person name="Martin F.M."/>
        </authorList>
    </citation>
    <scope>NUCLEOTIDE SEQUENCE</scope>
    <source>
        <strain evidence="2">UP504</strain>
    </source>
</reference>
<dbReference type="Proteomes" id="UP000886523">
    <property type="component" value="Unassembled WGS sequence"/>
</dbReference>
<evidence type="ECO:0000313" key="3">
    <source>
        <dbReference type="Proteomes" id="UP000886523"/>
    </source>
</evidence>
<accession>A0A9P6AH50</accession>
<sequence>MNQIKTGGDIHEILKDSVEHEAMAQNTGLSINEEGKLNCQSHNWLDLRCVVVSAQALSAQPPNMMINQTLYHTHFSRCGSIRSPLTVTLSESQDLTQGPSPQMPTTGMTMDKTWHHTPAVAGPDPPHHPHQAPSPKQNPANKDTT</sequence>
<organism evidence="2 3">
    <name type="scientific">Hydnum rufescens UP504</name>
    <dbReference type="NCBI Taxonomy" id="1448309"/>
    <lineage>
        <taxon>Eukaryota</taxon>
        <taxon>Fungi</taxon>
        <taxon>Dikarya</taxon>
        <taxon>Basidiomycota</taxon>
        <taxon>Agaricomycotina</taxon>
        <taxon>Agaricomycetes</taxon>
        <taxon>Cantharellales</taxon>
        <taxon>Hydnaceae</taxon>
        <taxon>Hydnum</taxon>
    </lineage>
</organism>
<feature type="region of interest" description="Disordered" evidence="1">
    <location>
        <begin position="89"/>
        <end position="145"/>
    </location>
</feature>
<proteinExistence type="predicted"/>
<gene>
    <name evidence="2" type="ORF">BS47DRAFT_1367876</name>
</gene>
<feature type="compositionally biased region" description="Polar residues" evidence="1">
    <location>
        <begin position="134"/>
        <end position="145"/>
    </location>
</feature>
<name>A0A9P6AH50_9AGAM</name>
<evidence type="ECO:0000256" key="1">
    <source>
        <dbReference type="SAM" id="MobiDB-lite"/>
    </source>
</evidence>
<keyword evidence="3" id="KW-1185">Reference proteome</keyword>
<dbReference type="EMBL" id="MU129140">
    <property type="protein sequence ID" value="KAF9505698.1"/>
    <property type="molecule type" value="Genomic_DNA"/>
</dbReference>
<comment type="caution">
    <text evidence="2">The sequence shown here is derived from an EMBL/GenBank/DDBJ whole genome shotgun (WGS) entry which is preliminary data.</text>
</comment>